<reference evidence="3 4" key="1">
    <citation type="submission" date="2018-06" db="EMBL/GenBank/DDBJ databases">
        <title>Comparative genomics reveals the genomic features of Rhizophagus irregularis, R. cerebriforme, R. diaphanum and Gigaspora rosea, and their symbiotic lifestyle signature.</title>
        <authorList>
            <person name="Morin E."/>
            <person name="San Clemente H."/>
            <person name="Chen E.C.H."/>
            <person name="De La Providencia I."/>
            <person name="Hainaut M."/>
            <person name="Kuo A."/>
            <person name="Kohler A."/>
            <person name="Murat C."/>
            <person name="Tang N."/>
            <person name="Roy S."/>
            <person name="Loubradou J."/>
            <person name="Henrissat B."/>
            <person name="Grigoriev I.V."/>
            <person name="Corradi N."/>
            <person name="Roux C."/>
            <person name="Martin F.M."/>
        </authorList>
    </citation>
    <scope>NUCLEOTIDE SEQUENCE [LARGE SCALE GENOMIC DNA]</scope>
    <source>
        <strain evidence="3 4">DAOM 194757</strain>
    </source>
</reference>
<feature type="domain" description="SAP" evidence="2">
    <location>
        <begin position="38"/>
        <end position="72"/>
    </location>
</feature>
<evidence type="ECO:0000313" key="4">
    <source>
        <dbReference type="Proteomes" id="UP000266673"/>
    </source>
</evidence>
<dbReference type="InterPro" id="IPR003034">
    <property type="entry name" value="SAP_dom"/>
</dbReference>
<comment type="caution">
    <text evidence="3">The sequence shown here is derived from an EMBL/GenBank/DDBJ whole genome shotgun (WGS) entry which is preliminary data.</text>
</comment>
<evidence type="ECO:0000256" key="1">
    <source>
        <dbReference type="SAM" id="MobiDB-lite"/>
    </source>
</evidence>
<dbReference type="PROSITE" id="PS50800">
    <property type="entry name" value="SAP"/>
    <property type="match status" value="1"/>
</dbReference>
<accession>A0A397TZZ8</accession>
<dbReference type="AlphaFoldDB" id="A0A397TZZ8"/>
<proteinExistence type="predicted"/>
<sequence length="227" mass="25320">MSQNKVKSVTIEDEPMSPVNSDVESIVKNNQSSFDTNFGRLSMETLKFLCHELGASEVGTKQDLVNRLVSEAKKRNGLSGLENSGKRKVVESDSDPKWSFDNRCKANANASQAFANVFGTPPSDNGNSFSRMGSDFSPRMSSTGEAPFNWNFQENVWKKRDLTKARNQWEYDEWCKAGLLLDKALFTGEVGYVQLARQVALERAYVVRVADECSCKNGIGRFYGSNV</sequence>
<evidence type="ECO:0000313" key="3">
    <source>
        <dbReference type="EMBL" id="RIB00723.1"/>
    </source>
</evidence>
<name>A0A397TZZ8_9GLOM</name>
<protein>
    <recommendedName>
        <fullName evidence="2">SAP domain-containing protein</fullName>
    </recommendedName>
</protein>
<dbReference type="Proteomes" id="UP000266673">
    <property type="component" value="Unassembled WGS sequence"/>
</dbReference>
<dbReference type="OrthoDB" id="2445199at2759"/>
<organism evidence="3 4">
    <name type="scientific">Gigaspora rosea</name>
    <dbReference type="NCBI Taxonomy" id="44941"/>
    <lineage>
        <taxon>Eukaryota</taxon>
        <taxon>Fungi</taxon>
        <taxon>Fungi incertae sedis</taxon>
        <taxon>Mucoromycota</taxon>
        <taxon>Glomeromycotina</taxon>
        <taxon>Glomeromycetes</taxon>
        <taxon>Diversisporales</taxon>
        <taxon>Gigasporaceae</taxon>
        <taxon>Gigaspora</taxon>
    </lineage>
</organism>
<keyword evidence="4" id="KW-1185">Reference proteome</keyword>
<feature type="region of interest" description="Disordered" evidence="1">
    <location>
        <begin position="1"/>
        <end position="21"/>
    </location>
</feature>
<gene>
    <name evidence="3" type="ORF">C2G38_2129314</name>
</gene>
<dbReference type="EMBL" id="QKWP01003715">
    <property type="protein sequence ID" value="RIB00723.1"/>
    <property type="molecule type" value="Genomic_DNA"/>
</dbReference>
<evidence type="ECO:0000259" key="2">
    <source>
        <dbReference type="PROSITE" id="PS50800"/>
    </source>
</evidence>